<gene>
    <name evidence="1" type="ORF">NJT12_21555</name>
</gene>
<evidence type="ECO:0000313" key="1">
    <source>
        <dbReference type="EMBL" id="MDA6072219.1"/>
    </source>
</evidence>
<comment type="caution">
    <text evidence="1">The sequence shown here is derived from an EMBL/GenBank/DDBJ whole genome shotgun (WGS) entry which is preliminary data.</text>
</comment>
<reference evidence="1 2" key="1">
    <citation type="journal article" date="2023" name="Chemosphere">
        <title>Whole genome analysis of Flavobacterium aziz-sancarii sp. nov., isolated from Ardley Island (Antarctica), revealed a rich resistome and bioremediation potential.</title>
        <authorList>
            <person name="Otur C."/>
            <person name="Okay S."/>
            <person name="Kurt-Kizildogan A."/>
        </authorList>
    </citation>
    <scope>NUCLEOTIDE SEQUENCE [LARGE SCALE GENOMIC DNA]</scope>
    <source>
        <strain evidence="1 2">AC</strain>
    </source>
</reference>
<dbReference type="EMBL" id="JAMZNK010000054">
    <property type="protein sequence ID" value="MDA6072219.1"/>
    <property type="molecule type" value="Genomic_DNA"/>
</dbReference>
<dbReference type="Proteomes" id="UP001212170">
    <property type="component" value="Unassembled WGS sequence"/>
</dbReference>
<keyword evidence="2" id="KW-1185">Reference proteome</keyword>
<name>A0ABT4WJG4_9FLAO</name>
<protein>
    <submittedName>
        <fullName evidence="1">Uncharacterized protein</fullName>
    </submittedName>
</protein>
<organism evidence="1 2">
    <name type="scientific">Flavobacterium azizsancarii</name>
    <dbReference type="NCBI Taxonomy" id="2961580"/>
    <lineage>
        <taxon>Bacteria</taxon>
        <taxon>Pseudomonadati</taxon>
        <taxon>Bacteroidota</taxon>
        <taxon>Flavobacteriia</taxon>
        <taxon>Flavobacteriales</taxon>
        <taxon>Flavobacteriaceae</taxon>
        <taxon>Flavobacterium</taxon>
    </lineage>
</organism>
<sequence length="83" mass="9818">MDKTDVNGQYYKFINRLMKLDDEKSKRIMKFDSRDCLLCCKPLKEAEYLLTQPHGQLFEQDVSVELSHQMNKVKVLFVVGYNL</sequence>
<evidence type="ECO:0000313" key="2">
    <source>
        <dbReference type="Proteomes" id="UP001212170"/>
    </source>
</evidence>
<dbReference type="RefSeq" id="WP_271338199.1">
    <property type="nucleotide sequence ID" value="NZ_JAMZNK010000054.1"/>
</dbReference>
<accession>A0ABT4WJG4</accession>
<proteinExistence type="predicted"/>